<evidence type="ECO:0000313" key="5">
    <source>
        <dbReference type="EMBL" id="AFH20713.1"/>
    </source>
</evidence>
<keyword evidence="6" id="KW-1185">Reference proteome</keyword>
<organism evidence="5 6">
    <name type="scientific">Escherichia phage HK106</name>
    <dbReference type="NCBI Taxonomy" id="432198"/>
    <lineage>
        <taxon>Viruses</taxon>
        <taxon>Duplodnaviria</taxon>
        <taxon>Heunggongvirae</taxon>
        <taxon>Uroviricota</taxon>
        <taxon>Caudoviricetes</taxon>
        <taxon>Hendrixvirinae</taxon>
        <taxon>Wanchaivirus</taxon>
        <taxon>Wanchaivirus HK106</taxon>
    </lineage>
</organism>
<dbReference type="InterPro" id="IPR003458">
    <property type="entry name" value="Phage_T4_Gp38_tail_assem"/>
</dbReference>
<dbReference type="Proteomes" id="UP000010369">
    <property type="component" value="Segment"/>
</dbReference>
<accession>K7P870</accession>
<dbReference type="GeneID" id="14182796"/>
<evidence type="ECO:0000256" key="1">
    <source>
        <dbReference type="ARBA" id="ARBA00008579"/>
    </source>
</evidence>
<gene>
    <name evidence="5" type="ORF">HK106_025</name>
</gene>
<keyword evidence="2" id="KW-1188">Viral release from host cell</keyword>
<evidence type="ECO:0000256" key="2">
    <source>
        <dbReference type="ARBA" id="ARBA00022465"/>
    </source>
</evidence>
<dbReference type="PANTHER" id="PTHR34413">
    <property type="entry name" value="PROPHAGE TAIL FIBER ASSEMBLY PROTEIN HOMOLOG TFAE-RELATED-RELATED"/>
    <property type="match status" value="1"/>
</dbReference>
<keyword evidence="4" id="KW-0143">Chaperone</keyword>
<comment type="similarity">
    <text evidence="1">Belongs to the tfa family.</text>
</comment>
<keyword evidence="2" id="KW-1245">Viral tail assembly</keyword>
<protein>
    <submittedName>
        <fullName evidence="5">Tail fiber assembly protein</fullName>
    </submittedName>
</protein>
<dbReference type="GO" id="GO:0098004">
    <property type="term" value="P:virus tail fiber assembly"/>
    <property type="evidence" value="ECO:0007669"/>
    <property type="project" value="UniProtKB-KW"/>
</dbReference>
<dbReference type="InterPro" id="IPR051220">
    <property type="entry name" value="TFA_Chaperone"/>
</dbReference>
<evidence type="ECO:0000256" key="4">
    <source>
        <dbReference type="ARBA" id="ARBA00023186"/>
    </source>
</evidence>
<keyword evidence="3" id="KW-1246">Viral tail fiber assembly</keyword>
<dbReference type="OrthoDB" id="8423at10239"/>
<evidence type="ECO:0000256" key="3">
    <source>
        <dbReference type="ARBA" id="ARBA00023138"/>
    </source>
</evidence>
<evidence type="ECO:0000313" key="6">
    <source>
        <dbReference type="Proteomes" id="UP000010369"/>
    </source>
</evidence>
<dbReference type="KEGG" id="vg:14182796"/>
<proteinExistence type="inferred from homology"/>
<sequence length="203" mass="22054">MMTTKKITLDENGFATEAGFITVYNYSGETREYISTSTEYLAVGVGIPACSCLDAPVTHKAGYAICRSADFNSWEYVPDHRGEIVFSTETGESKEITAPGDYPDNTTTIAPLTPYDKWDGEKWVTDTEAQHGAAVDAAEAQRQSLIDTAMASISLIQLKLQAGRKLTQAETTRLNAVLDYIDAVTATDTSTAPDVIWPELPEA</sequence>
<dbReference type="RefSeq" id="YP_007151695.1">
    <property type="nucleotide sequence ID" value="NC_019768.1"/>
</dbReference>
<dbReference type="EMBL" id="JQ086369">
    <property type="protein sequence ID" value="AFH20713.1"/>
    <property type="molecule type" value="Genomic_DNA"/>
</dbReference>
<dbReference type="Pfam" id="PF02413">
    <property type="entry name" value="Caudo_TAP"/>
    <property type="match status" value="1"/>
</dbReference>
<name>K7P870_9CAUD</name>
<dbReference type="PANTHER" id="PTHR34413:SF2">
    <property type="entry name" value="PROPHAGE TAIL FIBER ASSEMBLY PROTEIN HOMOLOG TFAE-RELATED"/>
    <property type="match status" value="1"/>
</dbReference>
<reference evidence="5 6" key="1">
    <citation type="submission" date="2011-11" db="EMBL/GenBank/DDBJ databases">
        <title>The genomes of several lambdoid coliphages.</title>
        <authorList>
            <person name="Refardt D."/>
            <person name="Gencoglu M."/>
            <person name="Kunzli-Gontarczyk M."/>
            <person name="Bruggmann R."/>
            <person name="Kropinski A.M."/>
        </authorList>
    </citation>
    <scope>NUCLEOTIDE SEQUENCE [LARGE SCALE GENOMIC DNA]</scope>
</reference>